<protein>
    <submittedName>
        <fullName evidence="1">Putative HD superfamily hydrolase</fullName>
    </submittedName>
</protein>
<reference evidence="1 2" key="1">
    <citation type="submission" date="2017-06" db="EMBL/GenBank/DDBJ databases">
        <authorList>
            <person name="Kim H.J."/>
            <person name="Triplett B.A."/>
        </authorList>
    </citation>
    <scope>NUCLEOTIDE SEQUENCE [LARGE SCALE GENOMIC DNA]</scope>
</reference>
<dbReference type="GO" id="GO:0016787">
    <property type="term" value="F:hydrolase activity"/>
    <property type="evidence" value="ECO:0007669"/>
    <property type="project" value="UniProtKB-KW"/>
</dbReference>
<keyword evidence="1" id="KW-0378">Hydrolase</keyword>
<dbReference type="RefSeq" id="YP_010662972.1">
    <property type="nucleotide sequence ID" value="NC_070890.1"/>
</dbReference>
<dbReference type="SUPFAM" id="SSF109604">
    <property type="entry name" value="HD-domain/PDEase-like"/>
    <property type="match status" value="1"/>
</dbReference>
<evidence type="ECO:0000313" key="2">
    <source>
        <dbReference type="Proteomes" id="UP000226396"/>
    </source>
</evidence>
<sequence>MRIKETAKFFWDIFRYESGLKKRPNTTWIQTFTHWFDVYRPDPKNVRLVDIARSLSNQCRYNGHILKFYSVAEHSVLLSQAVNPVFAYQALIHDFGEAYISDIARPIKLFLFQFLRLEKAIDKVVFGVCGIDEIPKHVRDYDFRILIDESEQLMMPCSREWGFGDKKRLDVYCECWNPDEAMQNLLERFVDLASRNSILFEHKEFFTGIENYVDARIEELCLPGLEDRYVVVRNKRKEAA</sequence>
<dbReference type="GeneID" id="77938989"/>
<dbReference type="Gene3D" id="1.10.3210.10">
    <property type="entry name" value="Hypothetical protein af1432"/>
    <property type="match status" value="1"/>
</dbReference>
<proteinExistence type="predicted"/>
<organism evidence="1 2">
    <name type="scientific">Agrobacterium phage Atu_ph04</name>
    <dbReference type="NCBI Taxonomy" id="2024263"/>
    <lineage>
        <taxon>Viruses</taxon>
        <taxon>Duplodnaviria</taxon>
        <taxon>Heunggongvirae</taxon>
        <taxon>Uroviricota</taxon>
        <taxon>Caudoviricetes</taxon>
        <taxon>Pootjesviridae</taxon>
        <taxon>Rollinsvirus</taxon>
        <taxon>Rollinsvirus ph04</taxon>
    </lineage>
</organism>
<evidence type="ECO:0000313" key="1">
    <source>
        <dbReference type="EMBL" id="ASV44655.1"/>
    </source>
</evidence>
<accession>A0A223VZR1</accession>
<dbReference type="Proteomes" id="UP000226396">
    <property type="component" value="Segment"/>
</dbReference>
<dbReference type="KEGG" id="vg:77938989"/>
<name>A0A223VZR1_9CAUD</name>
<keyword evidence="2" id="KW-1185">Reference proteome</keyword>
<dbReference type="EMBL" id="MF403007">
    <property type="protein sequence ID" value="ASV44655.1"/>
    <property type="molecule type" value="Genomic_DNA"/>
</dbReference>